<dbReference type="Proteomes" id="UP000538666">
    <property type="component" value="Unassembled WGS sequence"/>
</dbReference>
<proteinExistence type="predicted"/>
<name>A0A841K2D2_9BACT</name>
<protein>
    <submittedName>
        <fullName evidence="3">Uncharacterized protein</fullName>
    </submittedName>
</protein>
<feature type="transmembrane region" description="Helical" evidence="2">
    <location>
        <begin position="56"/>
        <end position="77"/>
    </location>
</feature>
<feature type="region of interest" description="Disordered" evidence="1">
    <location>
        <begin position="1"/>
        <end position="26"/>
    </location>
</feature>
<evidence type="ECO:0000256" key="1">
    <source>
        <dbReference type="SAM" id="MobiDB-lite"/>
    </source>
</evidence>
<evidence type="ECO:0000313" key="3">
    <source>
        <dbReference type="EMBL" id="MBB6144404.1"/>
    </source>
</evidence>
<sequence length="104" mass="11804">MMTRSRGIITAPPSNPESDSCSSPTRDQVQCEGPRCAHCGANMGAYRAERLHAGEIALNIVCSSLLVLIFVSATYFFNSWSEHEFQHLFEPHWVWHEPLDNWNI</sequence>
<keyword evidence="2" id="KW-1133">Transmembrane helix</keyword>
<comment type="caution">
    <text evidence="3">The sequence shown here is derived from an EMBL/GenBank/DDBJ whole genome shotgun (WGS) entry which is preliminary data.</text>
</comment>
<keyword evidence="2" id="KW-0812">Transmembrane</keyword>
<accession>A0A841K2D2</accession>
<gene>
    <name evidence="3" type="ORF">HNQ77_002356</name>
</gene>
<keyword evidence="4" id="KW-1185">Reference proteome</keyword>
<organism evidence="3 4">
    <name type="scientific">Silvibacterium bohemicum</name>
    <dbReference type="NCBI Taxonomy" id="1577686"/>
    <lineage>
        <taxon>Bacteria</taxon>
        <taxon>Pseudomonadati</taxon>
        <taxon>Acidobacteriota</taxon>
        <taxon>Terriglobia</taxon>
        <taxon>Terriglobales</taxon>
        <taxon>Acidobacteriaceae</taxon>
        <taxon>Silvibacterium</taxon>
    </lineage>
</organism>
<dbReference type="EMBL" id="JACHEK010000004">
    <property type="protein sequence ID" value="MBB6144404.1"/>
    <property type="molecule type" value="Genomic_DNA"/>
</dbReference>
<feature type="compositionally biased region" description="Polar residues" evidence="1">
    <location>
        <begin position="16"/>
        <end position="26"/>
    </location>
</feature>
<evidence type="ECO:0000256" key="2">
    <source>
        <dbReference type="SAM" id="Phobius"/>
    </source>
</evidence>
<keyword evidence="2" id="KW-0472">Membrane</keyword>
<evidence type="ECO:0000313" key="4">
    <source>
        <dbReference type="Proteomes" id="UP000538666"/>
    </source>
</evidence>
<dbReference type="AlphaFoldDB" id="A0A841K2D2"/>
<reference evidence="3 4" key="1">
    <citation type="submission" date="2020-08" db="EMBL/GenBank/DDBJ databases">
        <title>Genomic Encyclopedia of Type Strains, Phase IV (KMG-IV): sequencing the most valuable type-strain genomes for metagenomic binning, comparative biology and taxonomic classification.</title>
        <authorList>
            <person name="Goeker M."/>
        </authorList>
    </citation>
    <scope>NUCLEOTIDE SEQUENCE [LARGE SCALE GENOMIC DNA]</scope>
    <source>
        <strain evidence="3 4">DSM 103733</strain>
    </source>
</reference>